<proteinExistence type="predicted"/>
<sequence length="105" mass="11924">MHLNLATIPSKEIMPGLHGKLVHTEKMSIVFWEVENGASVQEHSHMNEQVMHVMEGKFEFTLEGYTKVYHPGDIVIIAPHKKHSGKALTPCKLMDVFSPVREAYK</sequence>
<comment type="caution">
    <text evidence="2">The sequence shown here is derived from an EMBL/GenBank/DDBJ whole genome shotgun (WGS) entry which is preliminary data.</text>
</comment>
<evidence type="ECO:0000313" key="2">
    <source>
        <dbReference type="EMBL" id="KKL84670.1"/>
    </source>
</evidence>
<gene>
    <name evidence="2" type="ORF">LCGC14_1962400</name>
</gene>
<feature type="domain" description="Cupin type-2" evidence="1">
    <location>
        <begin position="31"/>
        <end position="97"/>
    </location>
</feature>
<dbReference type="InterPro" id="IPR052535">
    <property type="entry name" value="Bacilysin_H2HPP_isomerase"/>
</dbReference>
<dbReference type="InterPro" id="IPR013096">
    <property type="entry name" value="Cupin_2"/>
</dbReference>
<dbReference type="Gene3D" id="2.60.120.10">
    <property type="entry name" value="Jelly Rolls"/>
    <property type="match status" value="1"/>
</dbReference>
<organism evidence="2">
    <name type="scientific">marine sediment metagenome</name>
    <dbReference type="NCBI Taxonomy" id="412755"/>
    <lineage>
        <taxon>unclassified sequences</taxon>
        <taxon>metagenomes</taxon>
        <taxon>ecological metagenomes</taxon>
    </lineage>
</organism>
<dbReference type="CDD" id="cd02238">
    <property type="entry name" value="cupin_KdgF"/>
    <property type="match status" value="1"/>
</dbReference>
<dbReference type="EMBL" id="LAZR01021637">
    <property type="protein sequence ID" value="KKL84670.1"/>
    <property type="molecule type" value="Genomic_DNA"/>
</dbReference>
<dbReference type="AlphaFoldDB" id="A0A0F9HSJ9"/>
<dbReference type="InterPro" id="IPR014710">
    <property type="entry name" value="RmlC-like_jellyroll"/>
</dbReference>
<dbReference type="SUPFAM" id="SSF51182">
    <property type="entry name" value="RmlC-like cupins"/>
    <property type="match status" value="1"/>
</dbReference>
<dbReference type="PANTHER" id="PTHR40112:SF1">
    <property type="entry name" value="H2HPP ISOMERASE"/>
    <property type="match status" value="1"/>
</dbReference>
<protein>
    <recommendedName>
        <fullName evidence="1">Cupin type-2 domain-containing protein</fullName>
    </recommendedName>
</protein>
<dbReference type="Pfam" id="PF07883">
    <property type="entry name" value="Cupin_2"/>
    <property type="match status" value="1"/>
</dbReference>
<dbReference type="InterPro" id="IPR011051">
    <property type="entry name" value="RmlC_Cupin_sf"/>
</dbReference>
<evidence type="ECO:0000259" key="1">
    <source>
        <dbReference type="Pfam" id="PF07883"/>
    </source>
</evidence>
<reference evidence="2" key="1">
    <citation type="journal article" date="2015" name="Nature">
        <title>Complex archaea that bridge the gap between prokaryotes and eukaryotes.</title>
        <authorList>
            <person name="Spang A."/>
            <person name="Saw J.H."/>
            <person name="Jorgensen S.L."/>
            <person name="Zaremba-Niedzwiedzka K."/>
            <person name="Martijn J."/>
            <person name="Lind A.E."/>
            <person name="van Eijk R."/>
            <person name="Schleper C."/>
            <person name="Guy L."/>
            <person name="Ettema T.J."/>
        </authorList>
    </citation>
    <scope>NUCLEOTIDE SEQUENCE</scope>
</reference>
<name>A0A0F9HSJ9_9ZZZZ</name>
<dbReference type="PANTHER" id="PTHR40112">
    <property type="entry name" value="H2HPP ISOMERASE"/>
    <property type="match status" value="1"/>
</dbReference>
<accession>A0A0F9HSJ9</accession>